<accession>A0A317F612</accession>
<dbReference type="InterPro" id="IPR002645">
    <property type="entry name" value="STAS_dom"/>
</dbReference>
<dbReference type="PANTHER" id="PTHR33495:SF2">
    <property type="entry name" value="ANTI-SIGMA FACTOR ANTAGONIST TM_1081-RELATED"/>
    <property type="match status" value="1"/>
</dbReference>
<gene>
    <name evidence="4" type="ORF">DFH01_24105</name>
</gene>
<dbReference type="InterPro" id="IPR036513">
    <property type="entry name" value="STAS_dom_sf"/>
</dbReference>
<feature type="domain" description="STAS" evidence="3">
    <location>
        <begin position="24"/>
        <end position="120"/>
    </location>
</feature>
<dbReference type="Proteomes" id="UP000245765">
    <property type="component" value="Unassembled WGS sequence"/>
</dbReference>
<keyword evidence="5" id="KW-1185">Reference proteome</keyword>
<dbReference type="Pfam" id="PF01740">
    <property type="entry name" value="STAS"/>
    <property type="match status" value="1"/>
</dbReference>
<dbReference type="CDD" id="cd07043">
    <property type="entry name" value="STAS_anti-anti-sigma_factors"/>
    <property type="match status" value="1"/>
</dbReference>
<evidence type="ECO:0000256" key="1">
    <source>
        <dbReference type="ARBA" id="ARBA00009013"/>
    </source>
</evidence>
<dbReference type="NCBIfam" id="TIGR00377">
    <property type="entry name" value="ant_ant_sig"/>
    <property type="match status" value="1"/>
</dbReference>
<dbReference type="SUPFAM" id="SSF52091">
    <property type="entry name" value="SpoIIaa-like"/>
    <property type="match status" value="1"/>
</dbReference>
<comment type="caution">
    <text evidence="4">The sequence shown here is derived from an EMBL/GenBank/DDBJ whole genome shotgun (WGS) entry which is preliminary data.</text>
</comment>
<comment type="similarity">
    <text evidence="1 2">Belongs to the anti-sigma-factor antagonist family.</text>
</comment>
<proteinExistence type="inferred from homology"/>
<evidence type="ECO:0000313" key="5">
    <source>
        <dbReference type="Proteomes" id="UP000245765"/>
    </source>
</evidence>
<evidence type="ECO:0000259" key="3">
    <source>
        <dbReference type="PROSITE" id="PS50801"/>
    </source>
</evidence>
<evidence type="ECO:0000313" key="4">
    <source>
        <dbReference type="EMBL" id="PWS34620.1"/>
    </source>
</evidence>
<evidence type="ECO:0000256" key="2">
    <source>
        <dbReference type="RuleBase" id="RU003749"/>
    </source>
</evidence>
<dbReference type="GO" id="GO:0043856">
    <property type="term" value="F:anti-sigma factor antagonist activity"/>
    <property type="evidence" value="ECO:0007669"/>
    <property type="project" value="InterPro"/>
</dbReference>
<dbReference type="InterPro" id="IPR003658">
    <property type="entry name" value="Anti-sigma_ant"/>
</dbReference>
<dbReference type="Gene3D" id="3.30.750.24">
    <property type="entry name" value="STAS domain"/>
    <property type="match status" value="1"/>
</dbReference>
<dbReference type="PROSITE" id="PS50801">
    <property type="entry name" value="STAS"/>
    <property type="match status" value="1"/>
</dbReference>
<organism evidence="4 5">
    <name type="scientific">Falsiroseomonas bella</name>
    <dbReference type="NCBI Taxonomy" id="2184016"/>
    <lineage>
        <taxon>Bacteria</taxon>
        <taxon>Pseudomonadati</taxon>
        <taxon>Pseudomonadota</taxon>
        <taxon>Alphaproteobacteria</taxon>
        <taxon>Acetobacterales</taxon>
        <taxon>Roseomonadaceae</taxon>
        <taxon>Falsiroseomonas</taxon>
    </lineage>
</organism>
<dbReference type="EMBL" id="QGNA01000006">
    <property type="protein sequence ID" value="PWS34620.1"/>
    <property type="molecule type" value="Genomic_DNA"/>
</dbReference>
<reference evidence="5" key="1">
    <citation type="submission" date="2018-05" db="EMBL/GenBank/DDBJ databases">
        <authorList>
            <person name="Du Z."/>
            <person name="Wang X."/>
        </authorList>
    </citation>
    <scope>NUCLEOTIDE SEQUENCE [LARGE SCALE GENOMIC DNA]</scope>
    <source>
        <strain evidence="5">CQN31</strain>
    </source>
</reference>
<protein>
    <recommendedName>
        <fullName evidence="2">Anti-sigma factor antagonist</fullName>
    </recommendedName>
</protein>
<sequence length="122" mass="12858">MQRHSGGWPVRFELVELGPTANKVVLVGRLDSVTVGNVETPLTAAVAATGRNAVLDLTGLEFLSSLGIRLLLSAARVVTRRGGKVVLFGAQPMVREVLSAMALDEVLPLVDTEEQAVARLGA</sequence>
<dbReference type="PANTHER" id="PTHR33495">
    <property type="entry name" value="ANTI-SIGMA FACTOR ANTAGONIST TM_1081-RELATED-RELATED"/>
    <property type="match status" value="1"/>
</dbReference>
<name>A0A317F612_9PROT</name>
<dbReference type="AlphaFoldDB" id="A0A317F612"/>